<evidence type="ECO:0000313" key="12">
    <source>
        <dbReference type="EMBL" id="NHF63139.1"/>
    </source>
</evidence>
<dbReference type="InterPro" id="IPR036914">
    <property type="entry name" value="MGS-like_dom_sf"/>
</dbReference>
<comment type="catalytic activity">
    <reaction evidence="8 10">
        <text>(6R)-10-formyltetrahydrofolate + 5-amino-1-(5-phospho-beta-D-ribosyl)imidazole-4-carboxamide = 5-formamido-1-(5-phospho-D-ribosyl)imidazole-4-carboxamide + (6S)-5,6,7,8-tetrahydrofolate</text>
        <dbReference type="Rhea" id="RHEA:22192"/>
        <dbReference type="ChEBI" id="CHEBI:57453"/>
        <dbReference type="ChEBI" id="CHEBI:58467"/>
        <dbReference type="ChEBI" id="CHEBI:58475"/>
        <dbReference type="ChEBI" id="CHEBI:195366"/>
        <dbReference type="EC" id="2.1.2.3"/>
    </reaction>
</comment>
<dbReference type="PANTHER" id="PTHR11692">
    <property type="entry name" value="BIFUNCTIONAL PURINE BIOSYNTHESIS PROTEIN PURH"/>
    <property type="match status" value="1"/>
</dbReference>
<dbReference type="FunFam" id="3.40.140.20:FF:000001">
    <property type="entry name" value="Bifunctional purine biosynthesis protein PurH"/>
    <property type="match status" value="1"/>
</dbReference>
<dbReference type="SMART" id="SM00798">
    <property type="entry name" value="AICARFT_IMPCHas"/>
    <property type="match status" value="1"/>
</dbReference>
<dbReference type="FunFam" id="3.40.50.1380:FF:000001">
    <property type="entry name" value="Bifunctional purine biosynthesis protein PurH"/>
    <property type="match status" value="1"/>
</dbReference>
<proteinExistence type="inferred from homology"/>
<dbReference type="InterPro" id="IPR002695">
    <property type="entry name" value="PurH-like"/>
</dbReference>
<comment type="pathway">
    <text evidence="1 10">Purine metabolism; IMP biosynthesis via de novo pathway; IMP from 5-formamido-1-(5-phospho-D-ribosyl)imidazole-4-carboxamide: step 1/1.</text>
</comment>
<dbReference type="GO" id="GO:0006189">
    <property type="term" value="P:'de novo' IMP biosynthetic process"/>
    <property type="evidence" value="ECO:0007669"/>
    <property type="project" value="UniProtKB-UniRule"/>
</dbReference>
<dbReference type="RefSeq" id="WP_152582498.1">
    <property type="nucleotide sequence ID" value="NZ_VIKT02000011.1"/>
</dbReference>
<comment type="similarity">
    <text evidence="3 10">Belongs to the PurH family.</text>
</comment>
<dbReference type="NCBIfam" id="TIGR00355">
    <property type="entry name" value="purH"/>
    <property type="match status" value="1"/>
</dbReference>
<dbReference type="GO" id="GO:0003937">
    <property type="term" value="F:IMP cyclohydrolase activity"/>
    <property type="evidence" value="ECO:0007669"/>
    <property type="project" value="UniProtKB-UniRule"/>
</dbReference>
<dbReference type="InterPro" id="IPR016193">
    <property type="entry name" value="Cytidine_deaminase-like"/>
</dbReference>
<dbReference type="InterPro" id="IPR011607">
    <property type="entry name" value="MGS-like_dom"/>
</dbReference>
<evidence type="ECO:0000256" key="3">
    <source>
        <dbReference type="ARBA" id="ARBA00007667"/>
    </source>
</evidence>
<sequence>MAGPVHDPALYRERDAIPVRRALISVSDKTGLLDLAAALAGAGVEIVSTGSTAATIAEAGHAVTEVAAVTGFAETLDGRVKTLHPSVHAGILADLRLESHEAQLAELGIAPFDLVVVNLYPFVETVASGAEASAIVEQIDIGGPAMVRAAAKNHANVAIIVDPGDYHQVTKAVTLGGTTLLQRERFAAKAFGHTAAYDTAVASWFADTLGVRARGAEAKPISGLRATPAPDAVSASGPAADGSPATVELHARLQQVLRYGENSHQSAALYRTDGGAGIAQATQLHGKEMSYNNYVDADAAVRAAYDHEAPAVAIIKHANPCGIAVAESIASAHAAAHACDPVSAFGGVIAANRVVTLAAAESIAPIFTEVVVAPGFEPEARALLSEKKNIRLLELPAGFSLPAVELRQVSGGLLRQEADHAFAPASTWQLAAGEPADEATLADLEFAWRACRAVKSNAILLASGGASVGVGMGQVNRVDSCHLAVSRAGDRARGSVAASDAFFPFADGLQVLLDAGVRVIVQPGGSVRDEEVVAAAQAAGVTMYLTGERHFFH</sequence>
<keyword evidence="6 10" id="KW-0378">Hydrolase</keyword>
<evidence type="ECO:0000259" key="11">
    <source>
        <dbReference type="PROSITE" id="PS51855"/>
    </source>
</evidence>
<dbReference type="NCBIfam" id="NF002049">
    <property type="entry name" value="PRK00881.1"/>
    <property type="match status" value="1"/>
</dbReference>
<evidence type="ECO:0000256" key="9">
    <source>
        <dbReference type="ARBA" id="ARBA00050687"/>
    </source>
</evidence>
<dbReference type="Gene3D" id="3.40.140.20">
    <property type="match status" value="2"/>
</dbReference>
<evidence type="ECO:0000256" key="2">
    <source>
        <dbReference type="ARBA" id="ARBA00004954"/>
    </source>
</evidence>
<keyword evidence="4 10" id="KW-0808">Transferase</keyword>
<dbReference type="Proteomes" id="UP000818266">
    <property type="component" value="Unassembled WGS sequence"/>
</dbReference>
<dbReference type="Pfam" id="PF01808">
    <property type="entry name" value="AICARFT_IMPCHas"/>
    <property type="match status" value="1"/>
</dbReference>
<evidence type="ECO:0000256" key="8">
    <source>
        <dbReference type="ARBA" id="ARBA00050488"/>
    </source>
</evidence>
<dbReference type="EC" id="2.1.2.3" evidence="10"/>
<evidence type="ECO:0000256" key="7">
    <source>
        <dbReference type="ARBA" id="ARBA00023268"/>
    </source>
</evidence>
<feature type="domain" description="MGS-like" evidence="11">
    <location>
        <begin position="15"/>
        <end position="161"/>
    </location>
</feature>
<accession>A0A9E5MKH7</accession>
<dbReference type="EC" id="3.5.4.10" evidence="10"/>
<dbReference type="PIRSF" id="PIRSF000414">
    <property type="entry name" value="AICARFT_IMPCHas"/>
    <property type="match status" value="1"/>
</dbReference>
<dbReference type="GO" id="GO:0004643">
    <property type="term" value="F:phosphoribosylaminoimidazolecarboxamide formyltransferase activity"/>
    <property type="evidence" value="ECO:0007669"/>
    <property type="project" value="UniProtKB-UniRule"/>
</dbReference>
<dbReference type="SUPFAM" id="SSF53927">
    <property type="entry name" value="Cytidine deaminase-like"/>
    <property type="match status" value="1"/>
</dbReference>
<dbReference type="EMBL" id="VIKT02000011">
    <property type="protein sequence ID" value="NHF63139.1"/>
    <property type="molecule type" value="Genomic_DNA"/>
</dbReference>
<evidence type="ECO:0000256" key="4">
    <source>
        <dbReference type="ARBA" id="ARBA00022679"/>
    </source>
</evidence>
<comment type="domain">
    <text evidence="10">The IMP cyclohydrolase activity resides in the N-terminal region.</text>
</comment>
<dbReference type="InterPro" id="IPR024051">
    <property type="entry name" value="AICAR_Tfase_dup_dom_sf"/>
</dbReference>
<comment type="caution">
    <text evidence="12">The sequence shown here is derived from an EMBL/GenBank/DDBJ whole genome shotgun (WGS) entry which is preliminary data.</text>
</comment>
<dbReference type="HAMAP" id="MF_00139">
    <property type="entry name" value="PurH"/>
    <property type="match status" value="1"/>
</dbReference>
<evidence type="ECO:0000256" key="6">
    <source>
        <dbReference type="ARBA" id="ARBA00022801"/>
    </source>
</evidence>
<keyword evidence="5 10" id="KW-0658">Purine biosynthesis</keyword>
<dbReference type="SMART" id="SM00851">
    <property type="entry name" value="MGS"/>
    <property type="match status" value="1"/>
</dbReference>
<dbReference type="PANTHER" id="PTHR11692:SF0">
    <property type="entry name" value="BIFUNCTIONAL PURINE BIOSYNTHESIS PROTEIN ATIC"/>
    <property type="match status" value="1"/>
</dbReference>
<dbReference type="Gene3D" id="3.40.50.1380">
    <property type="entry name" value="Methylglyoxal synthase-like domain"/>
    <property type="match status" value="1"/>
</dbReference>
<dbReference type="Pfam" id="PF02142">
    <property type="entry name" value="MGS"/>
    <property type="match status" value="1"/>
</dbReference>
<keyword evidence="7 10" id="KW-0511">Multifunctional enzyme</keyword>
<keyword evidence="13" id="KW-1185">Reference proteome</keyword>
<dbReference type="GO" id="GO:0005829">
    <property type="term" value="C:cytosol"/>
    <property type="evidence" value="ECO:0007669"/>
    <property type="project" value="TreeGrafter"/>
</dbReference>
<reference evidence="12 13" key="1">
    <citation type="submission" date="2020-03" db="EMBL/GenBank/DDBJ databases">
        <title>Chryseoglobus sp. isolated from a deep-sea seamount.</title>
        <authorList>
            <person name="Zhang D.-C."/>
        </authorList>
    </citation>
    <scope>NUCLEOTIDE SEQUENCE [LARGE SCALE GENOMIC DNA]</scope>
    <source>
        <strain evidence="12 13">KN1116</strain>
    </source>
</reference>
<dbReference type="OrthoDB" id="9802065at2"/>
<name>A0A9E5MKH7_9MICO</name>
<evidence type="ECO:0000313" key="13">
    <source>
        <dbReference type="Proteomes" id="UP000818266"/>
    </source>
</evidence>
<dbReference type="SUPFAM" id="SSF52335">
    <property type="entry name" value="Methylglyoxal synthase-like"/>
    <property type="match status" value="1"/>
</dbReference>
<dbReference type="CDD" id="cd01421">
    <property type="entry name" value="IMPCH"/>
    <property type="match status" value="1"/>
</dbReference>
<protein>
    <recommendedName>
        <fullName evidence="10">Bifunctional purine biosynthesis protein PurH</fullName>
    </recommendedName>
    <domain>
        <recommendedName>
            <fullName evidence="10">Phosphoribosylaminoimidazolecarboxamide formyltransferase</fullName>
            <ecNumber evidence="10">2.1.2.3</ecNumber>
        </recommendedName>
        <alternativeName>
            <fullName evidence="10">AICAR transformylase</fullName>
        </alternativeName>
    </domain>
    <domain>
        <recommendedName>
            <fullName evidence="10">IMP cyclohydrolase</fullName>
            <ecNumber evidence="10">3.5.4.10</ecNumber>
        </recommendedName>
        <alternativeName>
            <fullName evidence="10">ATIC</fullName>
        </alternativeName>
        <alternativeName>
            <fullName evidence="10">IMP synthase</fullName>
        </alternativeName>
        <alternativeName>
            <fullName evidence="10">Inosinicase</fullName>
        </alternativeName>
    </domain>
</protein>
<evidence type="ECO:0000256" key="5">
    <source>
        <dbReference type="ARBA" id="ARBA00022755"/>
    </source>
</evidence>
<comment type="pathway">
    <text evidence="2 10">Purine metabolism; IMP biosynthesis via de novo pathway; 5-formamido-1-(5-phospho-D-ribosyl)imidazole-4-carboxamide from 5-amino-1-(5-phospho-D-ribosyl)imidazole-4-carboxamide (10-formyl THF route): step 1/1.</text>
</comment>
<dbReference type="AlphaFoldDB" id="A0A9E5MKH7"/>
<dbReference type="PROSITE" id="PS51855">
    <property type="entry name" value="MGS"/>
    <property type="match status" value="1"/>
</dbReference>
<evidence type="ECO:0000256" key="1">
    <source>
        <dbReference type="ARBA" id="ARBA00004844"/>
    </source>
</evidence>
<gene>
    <name evidence="10 12" type="primary">purH</name>
    <name evidence="12" type="ORF">FK219_007785</name>
</gene>
<evidence type="ECO:0000256" key="10">
    <source>
        <dbReference type="HAMAP-Rule" id="MF_00139"/>
    </source>
</evidence>
<comment type="catalytic activity">
    <reaction evidence="9 10">
        <text>IMP + H2O = 5-formamido-1-(5-phospho-D-ribosyl)imidazole-4-carboxamide</text>
        <dbReference type="Rhea" id="RHEA:18445"/>
        <dbReference type="ChEBI" id="CHEBI:15377"/>
        <dbReference type="ChEBI" id="CHEBI:58053"/>
        <dbReference type="ChEBI" id="CHEBI:58467"/>
        <dbReference type="EC" id="3.5.4.10"/>
    </reaction>
</comment>
<organism evidence="12 13">
    <name type="scientific">Microcella pacifica</name>
    <dbReference type="NCBI Taxonomy" id="2591847"/>
    <lineage>
        <taxon>Bacteria</taxon>
        <taxon>Bacillati</taxon>
        <taxon>Actinomycetota</taxon>
        <taxon>Actinomycetes</taxon>
        <taxon>Micrococcales</taxon>
        <taxon>Microbacteriaceae</taxon>
        <taxon>Microcella</taxon>
    </lineage>
</organism>